<keyword evidence="3" id="KW-1185">Reference proteome</keyword>
<keyword evidence="1" id="KW-0472">Membrane</keyword>
<sequence>MDQDNSLNVGRDARILARKSWTAYIRVVLLGLVALVLLAAFWGANWKGGLLLTVPVVAFLVYQVLEIRSHHLYVDDIGVWHSRGILPWSKGITGVKWRDLDEAVFFQGLGSWLLKSYTVRIGHRFTKANEIIMTHMAGGHEAAMTVNAMHQDLVRQGRLG</sequence>
<keyword evidence="1" id="KW-1133">Transmembrane helix</keyword>
<keyword evidence="1" id="KW-0812">Transmembrane</keyword>
<protein>
    <recommendedName>
        <fullName evidence="4">DUF304 domain-containing protein</fullName>
    </recommendedName>
</protein>
<evidence type="ECO:0000256" key="1">
    <source>
        <dbReference type="SAM" id="Phobius"/>
    </source>
</evidence>
<evidence type="ECO:0008006" key="4">
    <source>
        <dbReference type="Google" id="ProtNLM"/>
    </source>
</evidence>
<accession>A0ABT7LFW4</accession>
<evidence type="ECO:0000313" key="2">
    <source>
        <dbReference type="EMBL" id="MDL5031182.1"/>
    </source>
</evidence>
<dbReference type="EMBL" id="JASVDS010000001">
    <property type="protein sequence ID" value="MDL5031182.1"/>
    <property type="molecule type" value="Genomic_DNA"/>
</dbReference>
<proteinExistence type="predicted"/>
<evidence type="ECO:0000313" key="3">
    <source>
        <dbReference type="Proteomes" id="UP001238603"/>
    </source>
</evidence>
<dbReference type="Proteomes" id="UP001238603">
    <property type="component" value="Unassembled WGS sequence"/>
</dbReference>
<comment type="caution">
    <text evidence="2">The sequence shown here is derived from an EMBL/GenBank/DDBJ whole genome shotgun (WGS) entry which is preliminary data.</text>
</comment>
<feature type="transmembrane region" description="Helical" evidence="1">
    <location>
        <begin position="21"/>
        <end position="42"/>
    </location>
</feature>
<gene>
    <name evidence="2" type="ORF">QRD43_04615</name>
</gene>
<name>A0ABT7LFW4_9BURK</name>
<organism evidence="2 3">
    <name type="scientific">Roseateles subflavus</name>
    <dbReference type="NCBI Taxonomy" id="3053353"/>
    <lineage>
        <taxon>Bacteria</taxon>
        <taxon>Pseudomonadati</taxon>
        <taxon>Pseudomonadota</taxon>
        <taxon>Betaproteobacteria</taxon>
        <taxon>Burkholderiales</taxon>
        <taxon>Sphaerotilaceae</taxon>
        <taxon>Roseateles</taxon>
    </lineage>
</organism>
<dbReference type="RefSeq" id="WP_285981295.1">
    <property type="nucleotide sequence ID" value="NZ_JASVDS010000001.1"/>
</dbReference>
<reference evidence="2 3" key="1">
    <citation type="submission" date="2023-06" db="EMBL/GenBank/DDBJ databases">
        <title>Pelomonas sp. APW6 16S ribosomal RNA gene genome sequencing and assembly.</title>
        <authorList>
            <person name="Woo H."/>
        </authorList>
    </citation>
    <scope>NUCLEOTIDE SEQUENCE [LARGE SCALE GENOMIC DNA]</scope>
    <source>
        <strain evidence="2 3">APW6</strain>
    </source>
</reference>
<feature type="transmembrane region" description="Helical" evidence="1">
    <location>
        <begin position="48"/>
        <end position="65"/>
    </location>
</feature>